<evidence type="ECO:0000256" key="4">
    <source>
        <dbReference type="ARBA" id="ARBA00023163"/>
    </source>
</evidence>
<dbReference type="PRINTS" id="PR00039">
    <property type="entry name" value="HTHLYSR"/>
</dbReference>
<evidence type="ECO:0000256" key="2">
    <source>
        <dbReference type="ARBA" id="ARBA00023015"/>
    </source>
</evidence>
<evidence type="ECO:0000259" key="5">
    <source>
        <dbReference type="PROSITE" id="PS50931"/>
    </source>
</evidence>
<dbReference type="SUPFAM" id="SSF53850">
    <property type="entry name" value="Periplasmic binding protein-like II"/>
    <property type="match status" value="1"/>
</dbReference>
<dbReference type="PANTHER" id="PTHR30419">
    <property type="entry name" value="HTH-TYPE TRANSCRIPTIONAL REGULATOR YBHD"/>
    <property type="match status" value="1"/>
</dbReference>
<dbReference type="InterPro" id="IPR036390">
    <property type="entry name" value="WH_DNA-bd_sf"/>
</dbReference>
<evidence type="ECO:0000313" key="7">
    <source>
        <dbReference type="Proteomes" id="UP001153387"/>
    </source>
</evidence>
<gene>
    <name evidence="6" type="ORF">OMP38_27325</name>
</gene>
<dbReference type="InterPro" id="IPR000847">
    <property type="entry name" value="LysR_HTH_N"/>
</dbReference>
<dbReference type="PROSITE" id="PS50931">
    <property type="entry name" value="HTH_LYSR"/>
    <property type="match status" value="1"/>
</dbReference>
<dbReference type="InterPro" id="IPR005119">
    <property type="entry name" value="LysR_subst-bd"/>
</dbReference>
<dbReference type="FunFam" id="1.10.10.10:FF:000001">
    <property type="entry name" value="LysR family transcriptional regulator"/>
    <property type="match status" value="1"/>
</dbReference>
<comment type="caution">
    <text evidence="6">The sequence shown here is derived from an EMBL/GenBank/DDBJ whole genome shotgun (WGS) entry which is preliminary data.</text>
</comment>
<dbReference type="EMBL" id="JAPDHZ010000006">
    <property type="protein sequence ID" value="MDG0794128.1"/>
    <property type="molecule type" value="Genomic_DNA"/>
</dbReference>
<evidence type="ECO:0000256" key="1">
    <source>
        <dbReference type="ARBA" id="ARBA00009437"/>
    </source>
</evidence>
<reference evidence="6 7" key="1">
    <citation type="submission" date="2022-10" db="EMBL/GenBank/DDBJ databases">
        <title>Comparative genomic analysis of Cohnella hashimotonis sp. nov., isolated from the International Space Station.</title>
        <authorList>
            <person name="Simpson A."/>
            <person name="Venkateswaran K."/>
        </authorList>
    </citation>
    <scope>NUCLEOTIDE SEQUENCE [LARGE SCALE GENOMIC DNA]</scope>
    <source>
        <strain evidence="6 7">DSM 18997</strain>
    </source>
</reference>
<dbReference type="Proteomes" id="UP001153387">
    <property type="component" value="Unassembled WGS sequence"/>
</dbReference>
<keyword evidence="7" id="KW-1185">Reference proteome</keyword>
<dbReference type="GO" id="GO:0003677">
    <property type="term" value="F:DNA binding"/>
    <property type="evidence" value="ECO:0007669"/>
    <property type="project" value="UniProtKB-KW"/>
</dbReference>
<dbReference type="Gene3D" id="1.10.10.10">
    <property type="entry name" value="Winged helix-like DNA-binding domain superfamily/Winged helix DNA-binding domain"/>
    <property type="match status" value="1"/>
</dbReference>
<feature type="domain" description="HTH lysR-type" evidence="5">
    <location>
        <begin position="13"/>
        <end position="70"/>
    </location>
</feature>
<evidence type="ECO:0000256" key="3">
    <source>
        <dbReference type="ARBA" id="ARBA00023125"/>
    </source>
</evidence>
<organism evidence="6 7">
    <name type="scientific">Cohnella ginsengisoli</name>
    <dbReference type="NCBI Taxonomy" id="425004"/>
    <lineage>
        <taxon>Bacteria</taxon>
        <taxon>Bacillati</taxon>
        <taxon>Bacillota</taxon>
        <taxon>Bacilli</taxon>
        <taxon>Bacillales</taxon>
        <taxon>Paenibacillaceae</taxon>
        <taxon>Cohnella</taxon>
    </lineage>
</organism>
<keyword evidence="2" id="KW-0805">Transcription regulation</keyword>
<proteinExistence type="inferred from homology"/>
<dbReference type="Pfam" id="PF03466">
    <property type="entry name" value="LysR_substrate"/>
    <property type="match status" value="1"/>
</dbReference>
<comment type="similarity">
    <text evidence="1">Belongs to the LysR transcriptional regulatory family.</text>
</comment>
<keyword evidence="3" id="KW-0238">DNA-binding</keyword>
<dbReference type="Pfam" id="PF00126">
    <property type="entry name" value="HTH_1"/>
    <property type="match status" value="1"/>
</dbReference>
<dbReference type="InterPro" id="IPR050950">
    <property type="entry name" value="HTH-type_LysR_regulators"/>
</dbReference>
<protein>
    <submittedName>
        <fullName evidence="6">LysR family transcriptional regulator</fullName>
    </submittedName>
</protein>
<sequence length="318" mass="35817">MIFCNRLRGGIALEWQQIEYFIAVAKSQHMTNAAKQLSVTQPALSRSIATLEKEVGVELFERRGRNLALNRYGQLFLERAQNALKEIEKAKQEIANEINPWSGVISLCFPHIVGAELFPTMLGAFRERYADIRFELNQCSNDELAARIHNNDSDFGITTWESVNDAFHWQQIGKSELYLAVPLHHPWADKKEHSIGRTRRASLCRVKALLRSKLYGGNAAGRRRRRAGDPLSCRRIGYGRRVGIGGVRRFLAAEDAGRPQLPDGLGSCDRSRKRAYGGRRLEEGQAADAGVRGFSRFYSREVRIGNCGVDRLVASMTK</sequence>
<evidence type="ECO:0000313" key="6">
    <source>
        <dbReference type="EMBL" id="MDG0794128.1"/>
    </source>
</evidence>
<accession>A0A9X4KL97</accession>
<keyword evidence="4" id="KW-0804">Transcription</keyword>
<dbReference type="Gene3D" id="3.40.190.290">
    <property type="match status" value="1"/>
</dbReference>
<dbReference type="InterPro" id="IPR036388">
    <property type="entry name" value="WH-like_DNA-bd_sf"/>
</dbReference>
<dbReference type="AlphaFoldDB" id="A0A9X4KL97"/>
<dbReference type="GO" id="GO:0005829">
    <property type="term" value="C:cytosol"/>
    <property type="evidence" value="ECO:0007669"/>
    <property type="project" value="TreeGrafter"/>
</dbReference>
<dbReference type="GO" id="GO:0003700">
    <property type="term" value="F:DNA-binding transcription factor activity"/>
    <property type="evidence" value="ECO:0007669"/>
    <property type="project" value="InterPro"/>
</dbReference>
<dbReference type="PANTHER" id="PTHR30419:SF28">
    <property type="entry name" value="HTH-TYPE TRANSCRIPTIONAL REGULATOR BSDA"/>
    <property type="match status" value="1"/>
</dbReference>
<name>A0A9X4KL97_9BACL</name>
<dbReference type="SUPFAM" id="SSF46785">
    <property type="entry name" value="Winged helix' DNA-binding domain"/>
    <property type="match status" value="1"/>
</dbReference>